<accession>A0AAV2EVV2</accession>
<dbReference type="Proteomes" id="UP001497516">
    <property type="component" value="Chromosome 5"/>
</dbReference>
<evidence type="ECO:0000313" key="2">
    <source>
        <dbReference type="EMBL" id="CAL1389919.1"/>
    </source>
</evidence>
<gene>
    <name evidence="2" type="ORF">LTRI10_LOCUS30738</name>
</gene>
<name>A0AAV2EVV2_9ROSI</name>
<evidence type="ECO:0000313" key="3">
    <source>
        <dbReference type="Proteomes" id="UP001497516"/>
    </source>
</evidence>
<organism evidence="2 3">
    <name type="scientific">Linum trigynum</name>
    <dbReference type="NCBI Taxonomy" id="586398"/>
    <lineage>
        <taxon>Eukaryota</taxon>
        <taxon>Viridiplantae</taxon>
        <taxon>Streptophyta</taxon>
        <taxon>Embryophyta</taxon>
        <taxon>Tracheophyta</taxon>
        <taxon>Spermatophyta</taxon>
        <taxon>Magnoliopsida</taxon>
        <taxon>eudicotyledons</taxon>
        <taxon>Gunneridae</taxon>
        <taxon>Pentapetalae</taxon>
        <taxon>rosids</taxon>
        <taxon>fabids</taxon>
        <taxon>Malpighiales</taxon>
        <taxon>Linaceae</taxon>
        <taxon>Linum</taxon>
    </lineage>
</organism>
<protein>
    <submittedName>
        <fullName evidence="2">Uncharacterized protein</fullName>
    </submittedName>
</protein>
<dbReference type="AlphaFoldDB" id="A0AAV2EVV2"/>
<reference evidence="2 3" key="1">
    <citation type="submission" date="2024-04" db="EMBL/GenBank/DDBJ databases">
        <authorList>
            <person name="Fracassetti M."/>
        </authorList>
    </citation>
    <scope>NUCLEOTIDE SEQUENCE [LARGE SCALE GENOMIC DNA]</scope>
</reference>
<feature type="region of interest" description="Disordered" evidence="1">
    <location>
        <begin position="334"/>
        <end position="366"/>
    </location>
</feature>
<keyword evidence="3" id="KW-1185">Reference proteome</keyword>
<feature type="compositionally biased region" description="Acidic residues" evidence="1">
    <location>
        <begin position="346"/>
        <end position="355"/>
    </location>
</feature>
<proteinExistence type="predicted"/>
<evidence type="ECO:0000256" key="1">
    <source>
        <dbReference type="SAM" id="MobiDB-lite"/>
    </source>
</evidence>
<dbReference type="EMBL" id="OZ034818">
    <property type="protein sequence ID" value="CAL1389919.1"/>
    <property type="molecule type" value="Genomic_DNA"/>
</dbReference>
<sequence>MDHPNPHVNLALVHAAIFNGKCFANAEDYSRYLLKFQDRPLCPSVSLAPSAFNRYDMNIPSLINAIGWTDVLMDQHFGFCPEAVRMFYSNMRPCYNTHPPSFTTIVFNFLITINVNLLSQLLGIPINGAEVMDETDFQDVGFNEVAAIRTYMHDTGRYYPSALSSGRLPDDLKVLHFYITRVFLPRSHGLTTVSPSDLWIMASAKENRAISYPHLMFDHMMRYHDDNYAEELPFAPQITLMLRSLGIDLRYKVSRVNLIDQLHAQFVLRRVDASVGRRGPRVNVPGGDSVAADEVVPALEDGLSLADLVEDNSDKGKQKVVLHHLEFIRQSFNRENEASTSGQIPEEPEGSEGDISDYIPSPPYPF</sequence>